<dbReference type="PROSITE" id="PS51257">
    <property type="entry name" value="PROKAR_LIPOPROTEIN"/>
    <property type="match status" value="1"/>
</dbReference>
<dbReference type="KEGG" id="psti:SOO65_19175"/>
<gene>
    <name evidence="1" type="ORF">SOO65_19175</name>
</gene>
<dbReference type="RefSeq" id="WP_321394351.1">
    <property type="nucleotide sequence ID" value="NZ_CP139487.1"/>
</dbReference>
<reference evidence="1 2" key="1">
    <citation type="submission" date="2023-11" db="EMBL/GenBank/DDBJ databases">
        <title>Peredibacter starrii A3.12.</title>
        <authorList>
            <person name="Mitchell R.J."/>
        </authorList>
    </citation>
    <scope>NUCLEOTIDE SEQUENCE [LARGE SCALE GENOMIC DNA]</scope>
    <source>
        <strain evidence="1 2">A3.12</strain>
    </source>
</reference>
<accession>A0AAX4HNJ6</accession>
<organism evidence="1 2">
    <name type="scientific">Peredibacter starrii</name>
    <dbReference type="NCBI Taxonomy" id="28202"/>
    <lineage>
        <taxon>Bacteria</taxon>
        <taxon>Pseudomonadati</taxon>
        <taxon>Bdellovibrionota</taxon>
        <taxon>Bacteriovoracia</taxon>
        <taxon>Bacteriovoracales</taxon>
        <taxon>Bacteriovoracaceae</taxon>
        <taxon>Peredibacter</taxon>
    </lineage>
</organism>
<sequence>MSLKLIMIPLMALFLLISCNKKDDDDGMSCSFYEEHFGGIYSATFVPGEKAAQRFKLTRSTALTKITLEMDLLTSQSITMSVHQGGNGSPTGSTRVAQSTIVSSSVSNTGKVSFNFNGSRLSSGTDYYLILESTGGNFEMTMQYRSFFDIYGEVWEYSSSTWNDDPDYDFSFSMNGGC</sequence>
<dbReference type="EMBL" id="CP139487">
    <property type="protein sequence ID" value="WPU64819.1"/>
    <property type="molecule type" value="Genomic_DNA"/>
</dbReference>
<evidence type="ECO:0000313" key="1">
    <source>
        <dbReference type="EMBL" id="WPU64819.1"/>
    </source>
</evidence>
<protein>
    <submittedName>
        <fullName evidence="1">Uncharacterized protein</fullName>
    </submittedName>
</protein>
<dbReference type="AlphaFoldDB" id="A0AAX4HNJ6"/>
<dbReference type="Proteomes" id="UP001324634">
    <property type="component" value="Chromosome"/>
</dbReference>
<keyword evidence="2" id="KW-1185">Reference proteome</keyword>
<proteinExistence type="predicted"/>
<name>A0AAX4HNJ6_9BACT</name>
<evidence type="ECO:0000313" key="2">
    <source>
        <dbReference type="Proteomes" id="UP001324634"/>
    </source>
</evidence>